<keyword evidence="6" id="KW-0969">Cilium</keyword>
<keyword evidence="11" id="KW-1185">Reference proteome</keyword>
<evidence type="ECO:0000256" key="4">
    <source>
        <dbReference type="ARBA" id="ARBA00022490"/>
    </source>
</evidence>
<organism evidence="10 11">
    <name type="scientific">Pararge aegeria aegeria</name>
    <dbReference type="NCBI Taxonomy" id="348720"/>
    <lineage>
        <taxon>Eukaryota</taxon>
        <taxon>Metazoa</taxon>
        <taxon>Ecdysozoa</taxon>
        <taxon>Arthropoda</taxon>
        <taxon>Hexapoda</taxon>
        <taxon>Insecta</taxon>
        <taxon>Pterygota</taxon>
        <taxon>Neoptera</taxon>
        <taxon>Endopterygota</taxon>
        <taxon>Lepidoptera</taxon>
        <taxon>Glossata</taxon>
        <taxon>Ditrysia</taxon>
        <taxon>Papilionoidea</taxon>
        <taxon>Nymphalidae</taxon>
        <taxon>Satyrinae</taxon>
        <taxon>Satyrini</taxon>
        <taxon>Parargina</taxon>
        <taxon>Pararge</taxon>
    </lineage>
</organism>
<dbReference type="GO" id="GO:0003356">
    <property type="term" value="P:regulation of cilium beat frequency"/>
    <property type="evidence" value="ECO:0007669"/>
    <property type="project" value="TreeGrafter"/>
</dbReference>
<keyword evidence="5" id="KW-0970">Cilium biogenesis/degradation</keyword>
<reference evidence="10" key="1">
    <citation type="submission" date="2022-03" db="EMBL/GenBank/DDBJ databases">
        <authorList>
            <person name="Lindestad O."/>
        </authorList>
    </citation>
    <scope>NUCLEOTIDE SEQUENCE</scope>
</reference>
<keyword evidence="4" id="KW-0963">Cytoplasm</keyword>
<dbReference type="PANTHER" id="PTHR21442">
    <property type="entry name" value="CILIA- AND FLAGELLA-ASSOCIATED PROTEIN 206"/>
    <property type="match status" value="1"/>
</dbReference>
<evidence type="ECO:0000256" key="6">
    <source>
        <dbReference type="ARBA" id="ARBA00023069"/>
    </source>
</evidence>
<evidence type="ECO:0000313" key="11">
    <source>
        <dbReference type="Proteomes" id="UP000838756"/>
    </source>
</evidence>
<dbReference type="AlphaFoldDB" id="A0A8S4RW91"/>
<name>A0A8S4RW91_9NEOP</name>
<dbReference type="EMBL" id="CAKXAJ010025619">
    <property type="protein sequence ID" value="CAH2242087.1"/>
    <property type="molecule type" value="Genomic_DNA"/>
</dbReference>
<dbReference type="GO" id="GO:0005930">
    <property type="term" value="C:axoneme"/>
    <property type="evidence" value="ECO:0007669"/>
    <property type="project" value="UniProtKB-SubCell"/>
</dbReference>
<evidence type="ECO:0000256" key="1">
    <source>
        <dbReference type="ARBA" id="ARBA00004430"/>
    </source>
</evidence>
<dbReference type="PANTHER" id="PTHR21442:SF0">
    <property type="entry name" value="CILIA- AND FLAGELLA-ASSOCIATED PROTEIN 206"/>
    <property type="match status" value="1"/>
</dbReference>
<evidence type="ECO:0000256" key="2">
    <source>
        <dbReference type="ARBA" id="ARBA00010500"/>
    </source>
</evidence>
<evidence type="ECO:0000256" key="3">
    <source>
        <dbReference type="ARBA" id="ARBA00021602"/>
    </source>
</evidence>
<evidence type="ECO:0000256" key="9">
    <source>
        <dbReference type="ARBA" id="ARBA00045321"/>
    </source>
</evidence>
<evidence type="ECO:0000256" key="8">
    <source>
        <dbReference type="ARBA" id="ARBA00023273"/>
    </source>
</evidence>
<dbReference type="InterPro" id="IPR021897">
    <property type="entry name" value="FAP206"/>
</dbReference>
<keyword evidence="7" id="KW-0206">Cytoskeleton</keyword>
<evidence type="ECO:0000256" key="5">
    <source>
        <dbReference type="ARBA" id="ARBA00022794"/>
    </source>
</evidence>
<proteinExistence type="inferred from homology"/>
<dbReference type="Pfam" id="PF12018">
    <property type="entry name" value="FAP206"/>
    <property type="match status" value="1"/>
</dbReference>
<evidence type="ECO:0000256" key="7">
    <source>
        <dbReference type="ARBA" id="ARBA00023212"/>
    </source>
</evidence>
<keyword evidence="8" id="KW-0966">Cell projection</keyword>
<sequence length="349" mass="39089">MACNENVVKNMANEISRNCLSENVIVDPEFVIYLIDLLLLNPKYGKLFTKTICRSNLEFFVKECVTMLTGSETSINTLKLQYTMLTNYEKLPTLVERHQESIEQCLRPLLSEILDDDPELEDEQAYKKLFRKISIYIILSSGLGNPGSIVTLKEGMAALESVFSLDDLKVFVTLPRSEKIPQLNELMQITSGVRLFNRDCKKGGEGIPDLPFNIIDAGKACMASLSHSLIAAMQRVNSLTTAIADTITIKEDEGIVGVDVPPNSGLTEKDYNQIFELLAFNRQYEVYIRKLLADVETMEQNGAQDVERIKMVLEETHTAVKYKAAVPVATVFVSHYCALSLNLGVRTCQ</sequence>
<accession>A0A8S4RW91</accession>
<protein>
    <recommendedName>
        <fullName evidence="3">Cilia- and flagella-associated protein 206</fullName>
    </recommendedName>
</protein>
<dbReference type="GO" id="GO:0036064">
    <property type="term" value="C:ciliary basal body"/>
    <property type="evidence" value="ECO:0007669"/>
    <property type="project" value="TreeGrafter"/>
</dbReference>
<comment type="caution">
    <text evidence="10">The sequence shown here is derived from an EMBL/GenBank/DDBJ whole genome shotgun (WGS) entry which is preliminary data.</text>
</comment>
<gene>
    <name evidence="10" type="primary">jg6619</name>
    <name evidence="10" type="ORF">PAEG_LOCUS18444</name>
</gene>
<evidence type="ECO:0000313" key="10">
    <source>
        <dbReference type="EMBL" id="CAH2242087.1"/>
    </source>
</evidence>
<dbReference type="OrthoDB" id="10251073at2759"/>
<comment type="similarity">
    <text evidence="2">Belongs to the CFAP206 family.</text>
</comment>
<comment type="function">
    <text evidence="9">Essential for sperm motility and is involved in the regulation of the beating frequency of motile cilia on the epithelial cells of the respiratory tract. Required for the establishment of radial spokes in sperm flagella.</text>
</comment>
<dbReference type="Proteomes" id="UP000838756">
    <property type="component" value="Unassembled WGS sequence"/>
</dbReference>
<comment type="subcellular location">
    <subcellularLocation>
        <location evidence="1">Cytoplasm</location>
        <location evidence="1">Cytoskeleton</location>
        <location evidence="1">Cilium axoneme</location>
    </subcellularLocation>
</comment>
<dbReference type="GO" id="GO:0030030">
    <property type="term" value="P:cell projection organization"/>
    <property type="evidence" value="ECO:0007669"/>
    <property type="project" value="UniProtKB-KW"/>
</dbReference>